<organism evidence="8">
    <name type="scientific">Acidithiobacillus ferrianus</name>
    <dbReference type="NCBI Taxonomy" id="2678518"/>
    <lineage>
        <taxon>Bacteria</taxon>
        <taxon>Pseudomonadati</taxon>
        <taxon>Pseudomonadota</taxon>
        <taxon>Acidithiobacillia</taxon>
        <taxon>Acidithiobacillales</taxon>
        <taxon>Acidithiobacillaceae</taxon>
        <taxon>Acidithiobacillus</taxon>
    </lineage>
</organism>
<accession>A0A845U604</accession>
<dbReference type="EMBL" id="WNJL01000030">
    <property type="protein sequence ID" value="NDU42313.1"/>
    <property type="molecule type" value="Genomic_DNA"/>
</dbReference>
<dbReference type="GO" id="GO:1990063">
    <property type="term" value="C:Bam protein complex"/>
    <property type="evidence" value="ECO:0007669"/>
    <property type="project" value="TreeGrafter"/>
</dbReference>
<reference evidence="8" key="1">
    <citation type="submission" date="2019-11" db="EMBL/GenBank/DDBJ databases">
        <title>Acidithiobacillus ferrianus sp. nov.: a facultatively anaerobic and extremely acidophilic chemolithoautotroph.</title>
        <authorList>
            <person name="Norris P.R."/>
            <person name="Falagan C."/>
            <person name="Moya-Beltran A."/>
            <person name="Castro M."/>
            <person name="Quatrini R."/>
            <person name="Johnson D.B."/>
        </authorList>
    </citation>
    <scope>NUCLEOTIDE SEQUENCE [LARGE SCALE GENOMIC DNA]</scope>
    <source>
        <strain evidence="8">MG</strain>
    </source>
</reference>
<sequence>MSKRILITLCCTTLIAGCAGGPNKPEASAGRHESAEMLFQPAQRAMERGDYSAAIKLYETLETRYPYGPYAEQAQLDTAYSYYRRGDSEAAVAAAERFIKLHPANPHVDYAWYLKGIAYYQAVQGAEWNPKPAEEALATLNTVATRWPNSAYATDARLRMAKIIHILGKRNLEICKFYYMRHAYVAAANRCSTVITRYQLSSAREEALYYLARSYRHLNLQKLARTTTAILAYNYPKSKYLSDLGSGAKS</sequence>
<dbReference type="PROSITE" id="PS51257">
    <property type="entry name" value="PROKAR_LIPOPROTEIN"/>
    <property type="match status" value="1"/>
</dbReference>
<protein>
    <recommendedName>
        <fullName evidence="6">Outer membrane protein assembly factor BamD</fullName>
    </recommendedName>
</protein>
<keyword evidence="3 6" id="KW-0564">Palmitate</keyword>
<keyword evidence="4 6" id="KW-0998">Cell outer membrane</keyword>
<dbReference type="PANTHER" id="PTHR37423">
    <property type="entry name" value="SOLUBLE LYTIC MUREIN TRANSGLYCOSYLASE-RELATED"/>
    <property type="match status" value="1"/>
</dbReference>
<dbReference type="Pfam" id="PF13525">
    <property type="entry name" value="YfiO"/>
    <property type="match status" value="1"/>
</dbReference>
<evidence type="ECO:0000256" key="5">
    <source>
        <dbReference type="ARBA" id="ARBA00023288"/>
    </source>
</evidence>
<keyword evidence="1 6" id="KW-0732">Signal</keyword>
<feature type="domain" description="Outer membrane lipoprotein BamD-like" evidence="7">
    <location>
        <begin position="34"/>
        <end position="227"/>
    </location>
</feature>
<dbReference type="NCBIfam" id="TIGR03302">
    <property type="entry name" value="OM_YfiO"/>
    <property type="match status" value="1"/>
</dbReference>
<name>A0A845U604_9PROT</name>
<evidence type="ECO:0000256" key="6">
    <source>
        <dbReference type="HAMAP-Rule" id="MF_00922"/>
    </source>
</evidence>
<evidence type="ECO:0000256" key="2">
    <source>
        <dbReference type="ARBA" id="ARBA00023136"/>
    </source>
</evidence>
<dbReference type="GO" id="GO:0051205">
    <property type="term" value="P:protein insertion into membrane"/>
    <property type="evidence" value="ECO:0007669"/>
    <property type="project" value="UniProtKB-UniRule"/>
</dbReference>
<evidence type="ECO:0000256" key="3">
    <source>
        <dbReference type="ARBA" id="ARBA00023139"/>
    </source>
</evidence>
<evidence type="ECO:0000259" key="7">
    <source>
        <dbReference type="Pfam" id="PF13525"/>
    </source>
</evidence>
<comment type="subunit">
    <text evidence="6">Part of the Bam complex.</text>
</comment>
<evidence type="ECO:0000256" key="4">
    <source>
        <dbReference type="ARBA" id="ARBA00023237"/>
    </source>
</evidence>
<dbReference type="SUPFAM" id="SSF48452">
    <property type="entry name" value="TPR-like"/>
    <property type="match status" value="1"/>
</dbReference>
<evidence type="ECO:0000256" key="1">
    <source>
        <dbReference type="ARBA" id="ARBA00022729"/>
    </source>
</evidence>
<comment type="caution">
    <text evidence="8">The sequence shown here is derived from an EMBL/GenBank/DDBJ whole genome shotgun (WGS) entry which is preliminary data.</text>
</comment>
<dbReference type="HAMAP" id="MF_00922">
    <property type="entry name" value="OM_assembly_BamD"/>
    <property type="match status" value="1"/>
</dbReference>
<dbReference type="AlphaFoldDB" id="A0A845U604"/>
<dbReference type="CDD" id="cd15830">
    <property type="entry name" value="BamD"/>
    <property type="match status" value="1"/>
</dbReference>
<dbReference type="RefSeq" id="WP_163097564.1">
    <property type="nucleotide sequence ID" value="NZ_CP127523.1"/>
</dbReference>
<gene>
    <name evidence="6" type="primary">bamD</name>
    <name evidence="8" type="ORF">GL267_06535</name>
</gene>
<comment type="function">
    <text evidence="6">Part of the outer membrane protein assembly complex, which is involved in assembly and insertion of beta-barrel proteins into the outer membrane.</text>
</comment>
<dbReference type="InterPro" id="IPR011990">
    <property type="entry name" value="TPR-like_helical_dom_sf"/>
</dbReference>
<dbReference type="InterPro" id="IPR017689">
    <property type="entry name" value="BamD"/>
</dbReference>
<keyword evidence="2 6" id="KW-0472">Membrane</keyword>
<proteinExistence type="inferred from homology"/>
<dbReference type="GO" id="GO:0043165">
    <property type="term" value="P:Gram-negative-bacterium-type cell outer membrane assembly"/>
    <property type="evidence" value="ECO:0007669"/>
    <property type="project" value="UniProtKB-UniRule"/>
</dbReference>
<evidence type="ECO:0000313" key="8">
    <source>
        <dbReference type="EMBL" id="NDU42313.1"/>
    </source>
</evidence>
<comment type="subcellular location">
    <subcellularLocation>
        <location evidence="6">Cell outer membrane</location>
        <topology evidence="6">Lipid-anchor</topology>
    </subcellularLocation>
</comment>
<dbReference type="InterPro" id="IPR039565">
    <property type="entry name" value="BamD-like"/>
</dbReference>
<comment type="similarity">
    <text evidence="6">Belongs to the BamD family.</text>
</comment>
<keyword evidence="5 6" id="KW-0449">Lipoprotein</keyword>
<dbReference type="Gene3D" id="1.25.40.10">
    <property type="entry name" value="Tetratricopeptide repeat domain"/>
    <property type="match status" value="1"/>
</dbReference>
<dbReference type="PANTHER" id="PTHR37423:SF1">
    <property type="entry name" value="OUTER MEMBRANE PROTEIN ASSEMBLY FACTOR BAMD"/>
    <property type="match status" value="1"/>
</dbReference>